<comment type="caution">
    <text evidence="4">The sequence shown here is derived from an EMBL/GenBank/DDBJ whole genome shotgun (WGS) entry which is preliminary data.</text>
</comment>
<dbReference type="EMBL" id="DROM01000024">
    <property type="protein sequence ID" value="HHH12668.1"/>
    <property type="molecule type" value="Genomic_DNA"/>
</dbReference>
<keyword evidence="2" id="KW-0175">Coiled coil</keyword>
<dbReference type="AlphaFoldDB" id="A0A7C5IZD4"/>
<comment type="similarity">
    <text evidence="1">Belongs to the membrane fusion protein (MFP) (TC 8.A.1) family.</text>
</comment>
<name>A0A7C5IZD4_9GAMM</name>
<dbReference type="NCBIfam" id="TIGR01730">
    <property type="entry name" value="RND_mfp"/>
    <property type="match status" value="1"/>
</dbReference>
<dbReference type="InterPro" id="IPR058625">
    <property type="entry name" value="MdtA-like_BSH"/>
</dbReference>
<evidence type="ECO:0000259" key="3">
    <source>
        <dbReference type="Pfam" id="PF25917"/>
    </source>
</evidence>
<feature type="domain" description="Multidrug resistance protein MdtA-like barrel-sandwich hybrid" evidence="3">
    <location>
        <begin position="75"/>
        <end position="209"/>
    </location>
</feature>
<accession>A0A7C5IZD4</accession>
<evidence type="ECO:0000256" key="2">
    <source>
        <dbReference type="SAM" id="Coils"/>
    </source>
</evidence>
<dbReference type="PANTHER" id="PTHR30469:SF15">
    <property type="entry name" value="HLYD FAMILY OF SECRETION PROTEINS"/>
    <property type="match status" value="1"/>
</dbReference>
<dbReference type="Gene3D" id="2.40.30.170">
    <property type="match status" value="1"/>
</dbReference>
<reference evidence="4" key="1">
    <citation type="journal article" date="2020" name="mSystems">
        <title>Genome- and Community-Level Interaction Insights into Carbon Utilization and Element Cycling Functions of Hydrothermarchaeota in Hydrothermal Sediment.</title>
        <authorList>
            <person name="Zhou Z."/>
            <person name="Liu Y."/>
            <person name="Xu W."/>
            <person name="Pan J."/>
            <person name="Luo Z.H."/>
            <person name="Li M."/>
        </authorList>
    </citation>
    <scope>NUCLEOTIDE SEQUENCE [LARGE SCALE GENOMIC DNA]</scope>
    <source>
        <strain evidence="4">HyVt-535</strain>
    </source>
</reference>
<dbReference type="Gene3D" id="2.40.420.20">
    <property type="match status" value="1"/>
</dbReference>
<organism evidence="4">
    <name type="scientific">Thiolapillus brandeum</name>
    <dbReference type="NCBI Taxonomy" id="1076588"/>
    <lineage>
        <taxon>Bacteria</taxon>
        <taxon>Pseudomonadati</taxon>
        <taxon>Pseudomonadota</taxon>
        <taxon>Gammaproteobacteria</taxon>
        <taxon>Chromatiales</taxon>
        <taxon>Sedimenticolaceae</taxon>
        <taxon>Thiolapillus</taxon>
    </lineage>
</organism>
<evidence type="ECO:0000256" key="1">
    <source>
        <dbReference type="ARBA" id="ARBA00009477"/>
    </source>
</evidence>
<dbReference type="GO" id="GO:1990281">
    <property type="term" value="C:efflux pump complex"/>
    <property type="evidence" value="ECO:0007669"/>
    <property type="project" value="TreeGrafter"/>
</dbReference>
<dbReference type="SUPFAM" id="SSF111369">
    <property type="entry name" value="HlyD-like secretion proteins"/>
    <property type="match status" value="1"/>
</dbReference>
<gene>
    <name evidence="4" type="ORF">ENJ98_00365</name>
</gene>
<proteinExistence type="inferred from homology"/>
<dbReference type="GO" id="GO:0015562">
    <property type="term" value="F:efflux transmembrane transporter activity"/>
    <property type="evidence" value="ECO:0007669"/>
    <property type="project" value="TreeGrafter"/>
</dbReference>
<protein>
    <submittedName>
        <fullName evidence="4">Efflux RND transporter periplasmic adaptor subunit</fullName>
    </submittedName>
</protein>
<sequence length="372" mass="40588">MNFPARKLLFTLLVLLVLLAAVVAGVKIRQKRAVQLAGMPPPEAAPWALHVATVERGSLYRAFPTLAELTASQEITLRAQVAGTILEMGPREGVAVKPGQRLARIDVRELLEKRAGLEAQLAAARAEVERTRDEYHRQQELKKKRLTSDEALQARRTAWVAAKEKVNNLQRQISALQVRIGYGEVKAPVAAVIAARLAEPGDAVQPGTPLYRLSVDSAARMKVTLPQEILSRIHPGTEVVLRHGGRQQRVKLSRIFPALDARALGTAEADLERLPFGLPSGARIPAEVILQSVDDARKVPLESLVRTGSGRTWLFKVEEGRLRKVAVQVLLEGDRQAAVKGNLQAGTKVVVAHRSVLLQLSDGDPVVVEPAR</sequence>
<evidence type="ECO:0000313" key="4">
    <source>
        <dbReference type="EMBL" id="HHH12668.1"/>
    </source>
</evidence>
<dbReference type="Gene3D" id="2.40.50.100">
    <property type="match status" value="1"/>
</dbReference>
<dbReference type="Gene3D" id="1.10.287.470">
    <property type="entry name" value="Helix hairpin bin"/>
    <property type="match status" value="1"/>
</dbReference>
<dbReference type="Pfam" id="PF25917">
    <property type="entry name" value="BSH_RND"/>
    <property type="match status" value="1"/>
</dbReference>
<feature type="coiled-coil region" evidence="2">
    <location>
        <begin position="107"/>
        <end position="179"/>
    </location>
</feature>
<dbReference type="InterPro" id="IPR006143">
    <property type="entry name" value="RND_pump_MFP"/>
</dbReference>
<dbReference type="Proteomes" id="UP000886100">
    <property type="component" value="Unassembled WGS sequence"/>
</dbReference>
<dbReference type="PANTHER" id="PTHR30469">
    <property type="entry name" value="MULTIDRUG RESISTANCE PROTEIN MDTA"/>
    <property type="match status" value="1"/>
</dbReference>